<gene>
    <name evidence="2" type="ORF">SAMN05660649_00096</name>
</gene>
<organism evidence="2 3">
    <name type="scientific">Desulfotruncus arcticus DSM 17038</name>
    <dbReference type="NCBI Taxonomy" id="1121424"/>
    <lineage>
        <taxon>Bacteria</taxon>
        <taxon>Bacillati</taxon>
        <taxon>Bacillota</taxon>
        <taxon>Clostridia</taxon>
        <taxon>Eubacteriales</taxon>
        <taxon>Desulfallaceae</taxon>
        <taxon>Desulfotruncus</taxon>
    </lineage>
</organism>
<dbReference type="InterPro" id="IPR009003">
    <property type="entry name" value="Peptidase_S1_PA"/>
</dbReference>
<dbReference type="Proteomes" id="UP000199337">
    <property type="component" value="Unassembled WGS sequence"/>
</dbReference>
<dbReference type="EMBL" id="FOOX01000001">
    <property type="protein sequence ID" value="SFF93850.1"/>
    <property type="molecule type" value="Genomic_DNA"/>
</dbReference>
<dbReference type="NCBIfam" id="TIGR02860">
    <property type="entry name" value="spore_IV_B"/>
    <property type="match status" value="1"/>
</dbReference>
<dbReference type="SUPFAM" id="SSF50494">
    <property type="entry name" value="Trypsin-like serine proteases"/>
    <property type="match status" value="1"/>
</dbReference>
<accession>A0A1I2MSH4</accession>
<keyword evidence="3" id="KW-1185">Reference proteome</keyword>
<dbReference type="AlphaFoldDB" id="A0A1I2MSH4"/>
<dbReference type="OrthoDB" id="9765242at2"/>
<dbReference type="InterPro" id="IPR008763">
    <property type="entry name" value="Peptidase_S55"/>
</dbReference>
<evidence type="ECO:0000313" key="3">
    <source>
        <dbReference type="Proteomes" id="UP000199337"/>
    </source>
</evidence>
<feature type="domain" description="Peptidase S55" evidence="1">
    <location>
        <begin position="185"/>
        <end position="422"/>
    </location>
</feature>
<dbReference type="InterPro" id="IPR014219">
    <property type="entry name" value="SpoIVB"/>
</dbReference>
<proteinExistence type="predicted"/>
<dbReference type="Gene3D" id="2.30.42.10">
    <property type="match status" value="1"/>
</dbReference>
<dbReference type="InterPro" id="IPR036034">
    <property type="entry name" value="PDZ_sf"/>
</dbReference>
<name>A0A1I2MSH4_9FIRM</name>
<dbReference type="STRING" id="341036.SAMN05660649_00096"/>
<dbReference type="Pfam" id="PF05580">
    <property type="entry name" value="Peptidase_S55"/>
    <property type="match status" value="1"/>
</dbReference>
<dbReference type="InterPro" id="IPR001478">
    <property type="entry name" value="PDZ"/>
</dbReference>
<reference evidence="3" key="1">
    <citation type="submission" date="2016-10" db="EMBL/GenBank/DDBJ databases">
        <authorList>
            <person name="Varghese N."/>
            <person name="Submissions S."/>
        </authorList>
    </citation>
    <scope>NUCLEOTIDE SEQUENCE [LARGE SCALE GENOMIC DNA]</scope>
    <source>
        <strain evidence="3">DSM 17038</strain>
    </source>
</reference>
<evidence type="ECO:0000313" key="2">
    <source>
        <dbReference type="EMBL" id="SFF93850.1"/>
    </source>
</evidence>
<dbReference type="PROSITE" id="PS51494">
    <property type="entry name" value="SPOIVB"/>
    <property type="match status" value="1"/>
</dbReference>
<dbReference type="Pfam" id="PF13180">
    <property type="entry name" value="PDZ_2"/>
    <property type="match status" value="1"/>
</dbReference>
<protein>
    <submittedName>
        <fullName evidence="2">Stage IV sporulation protein B</fullName>
    </submittedName>
</protein>
<evidence type="ECO:0000259" key="1">
    <source>
        <dbReference type="PROSITE" id="PS51494"/>
    </source>
</evidence>
<dbReference type="SUPFAM" id="SSF50156">
    <property type="entry name" value="PDZ domain-like"/>
    <property type="match status" value="1"/>
</dbReference>
<sequence length="423" mass="45474">MCLMTVNSYWHNLLPARQYIKTGDNIFAGMELPGMIKKNVSLHMHSSSNLLSIGGNNYQDLIIKPGSALPVAAKPGMLDLQFKLFGLIPIHHMLVDVVSPVKVIPGGQSIGVLLHSEGVMVVGEAAIDQGGKKIFPAREAGISVGDLILKLNGKEVTGENQLQNLIDKCGRQGKDVNLLVKHGNEVKNLRINPILCDETGRYRVGLFVKDSAAGVGTITFYDPDSRVYGALGHIITDYSGKSIINPRDGKIVEASIKGLHPGKKGEPGEKLGVFKGKSDIIGDISKNTKYGIFGELEKGLKNPIYGKPVAVALTYQVKRGPAQILTVLDDNKIQSFDIEIAQVLPGNQSKGLVLQVTDPELIQRTGGIIQGMSGSPILQDGKLVGAVTHVFINDPTRGYGVLAENMLKEANLINIEQLQKKAG</sequence>